<evidence type="ECO:0000259" key="12">
    <source>
        <dbReference type="PROSITE" id="PS50109"/>
    </source>
</evidence>
<evidence type="ECO:0000256" key="6">
    <source>
        <dbReference type="ARBA" id="ARBA00022679"/>
    </source>
</evidence>
<dbReference type="Pfam" id="PF00512">
    <property type="entry name" value="HisKA"/>
    <property type="match status" value="1"/>
</dbReference>
<dbReference type="AlphaFoldDB" id="A0A2I0CSI7"/>
<dbReference type="Gene3D" id="3.30.565.10">
    <property type="entry name" value="Histidine kinase-like ATPase, C-terminal domain"/>
    <property type="match status" value="1"/>
</dbReference>
<dbReference type="SMART" id="SM00388">
    <property type="entry name" value="HisKA"/>
    <property type="match status" value="1"/>
</dbReference>
<keyword evidence="6" id="KW-0808">Transferase</keyword>
<dbReference type="PRINTS" id="PR00344">
    <property type="entry name" value="BCTRLSENSOR"/>
</dbReference>
<keyword evidence="10" id="KW-0175">Coiled coil</keyword>
<evidence type="ECO:0000256" key="2">
    <source>
        <dbReference type="ARBA" id="ARBA00004651"/>
    </source>
</evidence>
<dbReference type="Pfam" id="PF02518">
    <property type="entry name" value="HATPase_c"/>
    <property type="match status" value="1"/>
</dbReference>
<dbReference type="InterPro" id="IPR004358">
    <property type="entry name" value="Sig_transdc_His_kin-like_C"/>
</dbReference>
<evidence type="ECO:0000313" key="14">
    <source>
        <dbReference type="EMBL" id="PKF72059.1"/>
    </source>
</evidence>
<proteinExistence type="predicted"/>
<dbReference type="EC" id="2.7.13.3" evidence="3"/>
<evidence type="ECO:0000256" key="3">
    <source>
        <dbReference type="ARBA" id="ARBA00012438"/>
    </source>
</evidence>
<dbReference type="SMART" id="SM00387">
    <property type="entry name" value="HATPase_c"/>
    <property type="match status" value="1"/>
</dbReference>
<evidence type="ECO:0000256" key="1">
    <source>
        <dbReference type="ARBA" id="ARBA00000085"/>
    </source>
</evidence>
<feature type="transmembrane region" description="Helical" evidence="11">
    <location>
        <begin position="187"/>
        <end position="212"/>
    </location>
</feature>
<evidence type="ECO:0000256" key="10">
    <source>
        <dbReference type="SAM" id="Coils"/>
    </source>
</evidence>
<organism evidence="14 15">
    <name type="scientific">Pseudomonas fluvialis</name>
    <dbReference type="NCBI Taxonomy" id="1793966"/>
    <lineage>
        <taxon>Bacteria</taxon>
        <taxon>Pseudomonadati</taxon>
        <taxon>Pseudomonadota</taxon>
        <taxon>Gammaproteobacteria</taxon>
        <taxon>Pseudomonadales</taxon>
        <taxon>Pseudomonadaceae</taxon>
        <taxon>Pseudomonas</taxon>
    </lineage>
</organism>
<evidence type="ECO:0000256" key="7">
    <source>
        <dbReference type="ARBA" id="ARBA00022741"/>
    </source>
</evidence>
<dbReference type="SMART" id="SM00304">
    <property type="entry name" value="HAMP"/>
    <property type="match status" value="1"/>
</dbReference>
<dbReference type="Proteomes" id="UP000242861">
    <property type="component" value="Unassembled WGS sequence"/>
</dbReference>
<dbReference type="InterPro" id="IPR003594">
    <property type="entry name" value="HATPase_dom"/>
</dbReference>
<evidence type="ECO:0000256" key="9">
    <source>
        <dbReference type="ARBA" id="ARBA00022840"/>
    </source>
</evidence>
<evidence type="ECO:0000256" key="5">
    <source>
        <dbReference type="ARBA" id="ARBA00022553"/>
    </source>
</evidence>
<keyword evidence="7" id="KW-0547">Nucleotide-binding</keyword>
<keyword evidence="11" id="KW-0812">Transmembrane</keyword>
<dbReference type="InterPro" id="IPR005467">
    <property type="entry name" value="His_kinase_dom"/>
</dbReference>
<feature type="coiled-coil region" evidence="10">
    <location>
        <begin position="292"/>
        <end position="319"/>
    </location>
</feature>
<name>A0A2I0CSI7_9PSED</name>
<dbReference type="Gene3D" id="1.10.287.130">
    <property type="match status" value="1"/>
</dbReference>
<comment type="caution">
    <text evidence="14">The sequence shown here is derived from an EMBL/GenBank/DDBJ whole genome shotgun (WGS) entry which is preliminary data.</text>
</comment>
<keyword evidence="4" id="KW-1003">Cell membrane</keyword>
<dbReference type="GO" id="GO:0000155">
    <property type="term" value="F:phosphorelay sensor kinase activity"/>
    <property type="evidence" value="ECO:0007669"/>
    <property type="project" value="InterPro"/>
</dbReference>
<dbReference type="PANTHER" id="PTHR44936:SF10">
    <property type="entry name" value="SENSOR PROTEIN RSTB"/>
    <property type="match status" value="1"/>
</dbReference>
<dbReference type="GO" id="GO:0005524">
    <property type="term" value="F:ATP binding"/>
    <property type="evidence" value="ECO:0007669"/>
    <property type="project" value="UniProtKB-KW"/>
</dbReference>
<sequence length="480" mass="53601">MCVASWHALTTPSSACKRYGDAATCSAARCIEVLPGRHSLFWRLALLLASFCLLVVWLSWIWGGRLAQQSFHLSEEAQAQLRQYAVEAEQAWQQSGPAGVDAWLARLAEREAGWASVLGANLQPLGSQALSPLQYQQLTFLRGVDWPMSPRQRGLPYLSLPFAEQPEQGRLVMQLPLRFLPEGFNPWLQWLIHGLLPLLLSLLLCVALYRLLLAPLRQLQAQANALRGDRLDWRGTRALSRRQDELGELARAFDHMTARLQGSLNFQRQLLRDLSHELRTPLSRLRVAGEAAGELDALRQRLEREVQGMQQLVDATLELVWLDSERPQLPLQTVSLRELWQVLVEDACFESGWQAARLPCRLPEGCQVLGHLNSLAQALENILRNAIRHSPDNGQVTLSGERQADDWLLCIEDQGGGVAVDALESIFRPFTRLQAERPGGEGYGLGLAIARRNIELQGGALWAENGCAGLRLMLRLPAAD</sequence>
<dbReference type="PANTHER" id="PTHR44936">
    <property type="entry name" value="SENSOR PROTEIN CREC"/>
    <property type="match status" value="1"/>
</dbReference>
<dbReference type="InterPro" id="IPR036097">
    <property type="entry name" value="HisK_dim/P_sf"/>
</dbReference>
<dbReference type="PROSITE" id="PS50885">
    <property type="entry name" value="HAMP"/>
    <property type="match status" value="1"/>
</dbReference>
<dbReference type="InterPro" id="IPR050980">
    <property type="entry name" value="2C_sensor_his_kinase"/>
</dbReference>
<feature type="transmembrane region" description="Helical" evidence="11">
    <location>
        <begin position="40"/>
        <end position="62"/>
    </location>
</feature>
<keyword evidence="5" id="KW-0597">Phosphoprotein</keyword>
<reference evidence="15" key="1">
    <citation type="submission" date="2017-12" db="EMBL/GenBank/DDBJ databases">
        <authorList>
            <person name="Yu X.-Y."/>
        </authorList>
    </citation>
    <scope>NUCLEOTIDE SEQUENCE [LARGE SCALE GENOMIC DNA]</scope>
    <source>
        <strain evidence="15">ZYSR67-Z</strain>
    </source>
</reference>
<evidence type="ECO:0000256" key="11">
    <source>
        <dbReference type="SAM" id="Phobius"/>
    </source>
</evidence>
<dbReference type="Gene3D" id="1.10.8.500">
    <property type="entry name" value="HAMP domain in histidine kinase"/>
    <property type="match status" value="1"/>
</dbReference>
<accession>A0A2I0CSI7</accession>
<keyword evidence="8 14" id="KW-0418">Kinase</keyword>
<dbReference type="EMBL" id="PIYS01000005">
    <property type="protein sequence ID" value="PKF72059.1"/>
    <property type="molecule type" value="Genomic_DNA"/>
</dbReference>
<evidence type="ECO:0000256" key="4">
    <source>
        <dbReference type="ARBA" id="ARBA00022475"/>
    </source>
</evidence>
<keyword evidence="9" id="KW-0067">ATP-binding</keyword>
<dbReference type="CDD" id="cd00082">
    <property type="entry name" value="HisKA"/>
    <property type="match status" value="1"/>
</dbReference>
<dbReference type="PROSITE" id="PS50109">
    <property type="entry name" value="HIS_KIN"/>
    <property type="match status" value="1"/>
</dbReference>
<dbReference type="Gene3D" id="3.30.450.170">
    <property type="entry name" value="Two-component histidine kinase, sensor domain"/>
    <property type="match status" value="1"/>
</dbReference>
<comment type="subcellular location">
    <subcellularLocation>
        <location evidence="2">Cell membrane</location>
        <topology evidence="2">Multi-pass membrane protein</topology>
    </subcellularLocation>
</comment>
<feature type="domain" description="HAMP" evidence="13">
    <location>
        <begin position="210"/>
        <end position="265"/>
    </location>
</feature>
<dbReference type="Pfam" id="PF16750">
    <property type="entry name" value="HK_sensor"/>
    <property type="match status" value="1"/>
</dbReference>
<feature type="domain" description="Histidine kinase" evidence="12">
    <location>
        <begin position="273"/>
        <end position="480"/>
    </location>
</feature>
<dbReference type="InterPro" id="IPR031930">
    <property type="entry name" value="HK_sensor"/>
</dbReference>
<dbReference type="SUPFAM" id="SSF55874">
    <property type="entry name" value="ATPase domain of HSP90 chaperone/DNA topoisomerase II/histidine kinase"/>
    <property type="match status" value="1"/>
</dbReference>
<dbReference type="GO" id="GO:0005886">
    <property type="term" value="C:plasma membrane"/>
    <property type="evidence" value="ECO:0007669"/>
    <property type="project" value="UniProtKB-SubCell"/>
</dbReference>
<dbReference type="InterPro" id="IPR003661">
    <property type="entry name" value="HisK_dim/P_dom"/>
</dbReference>
<dbReference type="InterPro" id="IPR036890">
    <property type="entry name" value="HATPase_C_sf"/>
</dbReference>
<dbReference type="SUPFAM" id="SSF158472">
    <property type="entry name" value="HAMP domain-like"/>
    <property type="match status" value="1"/>
</dbReference>
<gene>
    <name evidence="14" type="ORF">CW360_04460</name>
</gene>
<protein>
    <recommendedName>
        <fullName evidence="3">histidine kinase</fullName>
        <ecNumber evidence="3">2.7.13.3</ecNumber>
    </recommendedName>
</protein>
<keyword evidence="11" id="KW-1133">Transmembrane helix</keyword>
<dbReference type="InterPro" id="IPR003660">
    <property type="entry name" value="HAMP_dom"/>
</dbReference>
<dbReference type="InterPro" id="IPR038428">
    <property type="entry name" value="HK_sensor_dom_sf"/>
</dbReference>
<evidence type="ECO:0000259" key="13">
    <source>
        <dbReference type="PROSITE" id="PS50885"/>
    </source>
</evidence>
<dbReference type="Pfam" id="PF00672">
    <property type="entry name" value="HAMP"/>
    <property type="match status" value="1"/>
</dbReference>
<dbReference type="CDD" id="cd06225">
    <property type="entry name" value="HAMP"/>
    <property type="match status" value="1"/>
</dbReference>
<comment type="catalytic activity">
    <reaction evidence="1">
        <text>ATP + protein L-histidine = ADP + protein N-phospho-L-histidine.</text>
        <dbReference type="EC" id="2.7.13.3"/>
    </reaction>
</comment>
<keyword evidence="11" id="KW-0472">Membrane</keyword>
<evidence type="ECO:0000313" key="15">
    <source>
        <dbReference type="Proteomes" id="UP000242861"/>
    </source>
</evidence>
<evidence type="ECO:0000256" key="8">
    <source>
        <dbReference type="ARBA" id="ARBA00022777"/>
    </source>
</evidence>
<dbReference type="SUPFAM" id="SSF47384">
    <property type="entry name" value="Homodimeric domain of signal transducing histidine kinase"/>
    <property type="match status" value="1"/>
</dbReference>